<comment type="caution">
    <text evidence="4">The sequence shown here is derived from an EMBL/GenBank/DDBJ whole genome shotgun (WGS) entry which is preliminary data.</text>
</comment>
<evidence type="ECO:0000256" key="2">
    <source>
        <dbReference type="SAM" id="Phobius"/>
    </source>
</evidence>
<feature type="chain" id="PRO_5016579262" evidence="3">
    <location>
        <begin position="38"/>
        <end position="312"/>
    </location>
</feature>
<evidence type="ECO:0000256" key="1">
    <source>
        <dbReference type="SAM" id="MobiDB-lite"/>
    </source>
</evidence>
<dbReference type="AlphaFoldDB" id="A0A369J9H8"/>
<keyword evidence="5" id="KW-1185">Reference proteome</keyword>
<dbReference type="STRING" id="39966.A0A369J9H8"/>
<dbReference type="EMBL" id="LUEZ02000101">
    <property type="protein sequence ID" value="RDB18528.1"/>
    <property type="molecule type" value="Genomic_DNA"/>
</dbReference>
<dbReference type="Proteomes" id="UP000076154">
    <property type="component" value="Unassembled WGS sequence"/>
</dbReference>
<keyword evidence="2" id="KW-0812">Transmembrane</keyword>
<gene>
    <name evidence="4" type="ORF">Hypma_000235</name>
</gene>
<evidence type="ECO:0000313" key="4">
    <source>
        <dbReference type="EMBL" id="RDB18528.1"/>
    </source>
</evidence>
<feature type="region of interest" description="Disordered" evidence="1">
    <location>
        <begin position="269"/>
        <end position="312"/>
    </location>
</feature>
<dbReference type="InParanoid" id="A0A369J9H8"/>
<feature type="transmembrane region" description="Helical" evidence="2">
    <location>
        <begin position="242"/>
        <end position="264"/>
    </location>
</feature>
<dbReference type="OrthoDB" id="3267422at2759"/>
<keyword evidence="3" id="KW-0732">Signal</keyword>
<name>A0A369J9H8_HYPMA</name>
<evidence type="ECO:0000256" key="3">
    <source>
        <dbReference type="SAM" id="SignalP"/>
    </source>
</evidence>
<proteinExistence type="predicted"/>
<feature type="compositionally biased region" description="Low complexity" evidence="1">
    <location>
        <begin position="222"/>
        <end position="234"/>
    </location>
</feature>
<keyword evidence="2" id="KW-0472">Membrane</keyword>
<feature type="region of interest" description="Disordered" evidence="1">
    <location>
        <begin position="200"/>
        <end position="236"/>
    </location>
</feature>
<protein>
    <submittedName>
        <fullName evidence="4">Uncharacterized protein</fullName>
    </submittedName>
</protein>
<sequence>MFHAGSYRSLTVHCHICIWAQWFPLLLILSIAHGSQAQSINTHSNKRNITIPSTSAQIVYTPFVCNASTALTNPRCDGAWQIIDLHKQTFVSTNGPAPASANIIPQMFLRFRASALYLSTSALSNSTTNITVSNNGTSTAAVFNSSVGVIAVINLPEAETTTVAITYIPDADAPFPSRLDIGSLMLTVSDNPATSVFLPSMTLPPSSAPPTFTPHPTSTNTPSQSAEPQPQSASNRTKIAEAVGITIGLGLGLTAFSVLGYVCWRRRRRRRPPGEGDSESSGTSGVPPPSRRNGNGNGTGNERTRRARKLWT</sequence>
<reference evidence="4" key="1">
    <citation type="submission" date="2018-04" db="EMBL/GenBank/DDBJ databases">
        <title>Whole genome sequencing of Hypsizygus marmoreus.</title>
        <authorList>
            <person name="Choi I.-G."/>
            <person name="Min B."/>
            <person name="Kim J.-G."/>
            <person name="Kim S."/>
            <person name="Oh Y.-L."/>
            <person name="Kong W.-S."/>
            <person name="Park H."/>
            <person name="Jeong J."/>
            <person name="Song E.-S."/>
        </authorList>
    </citation>
    <scope>NUCLEOTIDE SEQUENCE [LARGE SCALE GENOMIC DNA]</scope>
    <source>
        <strain evidence="4">51987-8</strain>
    </source>
</reference>
<evidence type="ECO:0000313" key="5">
    <source>
        <dbReference type="Proteomes" id="UP000076154"/>
    </source>
</evidence>
<feature type="signal peptide" evidence="3">
    <location>
        <begin position="1"/>
        <end position="37"/>
    </location>
</feature>
<keyword evidence="2" id="KW-1133">Transmembrane helix</keyword>
<organism evidence="4 5">
    <name type="scientific">Hypsizygus marmoreus</name>
    <name type="common">White beech mushroom</name>
    <name type="synonym">Agaricus marmoreus</name>
    <dbReference type="NCBI Taxonomy" id="39966"/>
    <lineage>
        <taxon>Eukaryota</taxon>
        <taxon>Fungi</taxon>
        <taxon>Dikarya</taxon>
        <taxon>Basidiomycota</taxon>
        <taxon>Agaricomycotina</taxon>
        <taxon>Agaricomycetes</taxon>
        <taxon>Agaricomycetidae</taxon>
        <taxon>Agaricales</taxon>
        <taxon>Tricholomatineae</taxon>
        <taxon>Lyophyllaceae</taxon>
        <taxon>Hypsizygus</taxon>
    </lineage>
</organism>
<accession>A0A369J9H8</accession>